<accession>A0ABN7X3N1</accession>
<organism evidence="1 2">
    <name type="scientific">Gigaspora margarita</name>
    <dbReference type="NCBI Taxonomy" id="4874"/>
    <lineage>
        <taxon>Eukaryota</taxon>
        <taxon>Fungi</taxon>
        <taxon>Fungi incertae sedis</taxon>
        <taxon>Mucoromycota</taxon>
        <taxon>Glomeromycotina</taxon>
        <taxon>Glomeromycetes</taxon>
        <taxon>Diversisporales</taxon>
        <taxon>Gigasporaceae</taxon>
        <taxon>Gigaspora</taxon>
    </lineage>
</organism>
<reference evidence="1 2" key="1">
    <citation type="submission" date="2021-06" db="EMBL/GenBank/DDBJ databases">
        <authorList>
            <person name="Kallberg Y."/>
            <person name="Tangrot J."/>
            <person name="Rosling A."/>
        </authorList>
    </citation>
    <scope>NUCLEOTIDE SEQUENCE [LARGE SCALE GENOMIC DNA]</scope>
    <source>
        <strain evidence="1 2">120-4 pot B 10/14</strain>
    </source>
</reference>
<feature type="non-terminal residue" evidence="1">
    <location>
        <position position="1"/>
    </location>
</feature>
<proteinExistence type="predicted"/>
<gene>
    <name evidence="1" type="ORF">GMARGA_LOCUS38292</name>
</gene>
<dbReference type="Proteomes" id="UP000789901">
    <property type="component" value="Unassembled WGS sequence"/>
</dbReference>
<protein>
    <submittedName>
        <fullName evidence="1">14500_t:CDS:1</fullName>
    </submittedName>
</protein>
<feature type="non-terminal residue" evidence="1">
    <location>
        <position position="88"/>
    </location>
</feature>
<name>A0ABN7X3N1_GIGMA</name>
<sequence>LDMDDFSVCLEDTVDMSQVVLKSVIKCVDLVNIKESNNAIFSISLIKSHWYKRNTNLDNVDTLFSHFGVSNKMNDIAILGFSEVQVSM</sequence>
<evidence type="ECO:0000313" key="2">
    <source>
        <dbReference type="Proteomes" id="UP000789901"/>
    </source>
</evidence>
<dbReference type="EMBL" id="CAJVQB010084616">
    <property type="protein sequence ID" value="CAG8846711.1"/>
    <property type="molecule type" value="Genomic_DNA"/>
</dbReference>
<comment type="caution">
    <text evidence="1">The sequence shown here is derived from an EMBL/GenBank/DDBJ whole genome shotgun (WGS) entry which is preliminary data.</text>
</comment>
<keyword evidence="2" id="KW-1185">Reference proteome</keyword>
<evidence type="ECO:0000313" key="1">
    <source>
        <dbReference type="EMBL" id="CAG8846711.1"/>
    </source>
</evidence>